<keyword evidence="3" id="KW-1185">Reference proteome</keyword>
<protein>
    <submittedName>
        <fullName evidence="4">Uncharacterized protein LOC118416063</fullName>
    </submittedName>
</protein>
<dbReference type="InterPro" id="IPR001299">
    <property type="entry name" value="Ependymin"/>
</dbReference>
<feature type="chain" id="PRO_5039894828" evidence="2">
    <location>
        <begin position="21"/>
        <end position="211"/>
    </location>
</feature>
<reference evidence="3" key="1">
    <citation type="journal article" date="2020" name="Nat. Ecol. Evol.">
        <title>Deeply conserved synteny resolves early events in vertebrate evolution.</title>
        <authorList>
            <person name="Simakov O."/>
            <person name="Marletaz F."/>
            <person name="Yue J.X."/>
            <person name="O'Connell B."/>
            <person name="Jenkins J."/>
            <person name="Brandt A."/>
            <person name="Calef R."/>
            <person name="Tung C.H."/>
            <person name="Huang T.K."/>
            <person name="Schmutz J."/>
            <person name="Satoh N."/>
            <person name="Yu J.K."/>
            <person name="Putnam N.H."/>
            <person name="Green R.E."/>
            <person name="Rokhsar D.S."/>
        </authorList>
    </citation>
    <scope>NUCLEOTIDE SEQUENCE [LARGE SCALE GENOMIC DNA]</scope>
    <source>
        <strain evidence="3">S238N-H82</strain>
    </source>
</reference>
<reference evidence="4" key="2">
    <citation type="submission" date="2025-08" db="UniProtKB">
        <authorList>
            <consortium name="RefSeq"/>
        </authorList>
    </citation>
    <scope>IDENTIFICATION</scope>
    <source>
        <strain evidence="4">S238N-H82</strain>
        <tissue evidence="4">Testes</tissue>
    </source>
</reference>
<dbReference type="GeneID" id="118416063"/>
<evidence type="ECO:0000313" key="4">
    <source>
        <dbReference type="RefSeq" id="XP_035677013.1"/>
    </source>
</evidence>
<dbReference type="GO" id="GO:0005509">
    <property type="term" value="F:calcium ion binding"/>
    <property type="evidence" value="ECO:0007669"/>
    <property type="project" value="InterPro"/>
</dbReference>
<dbReference type="GO" id="GO:0005576">
    <property type="term" value="C:extracellular region"/>
    <property type="evidence" value="ECO:0007669"/>
    <property type="project" value="InterPro"/>
</dbReference>
<evidence type="ECO:0000256" key="1">
    <source>
        <dbReference type="ARBA" id="ARBA00010771"/>
    </source>
</evidence>
<dbReference type="Proteomes" id="UP000001554">
    <property type="component" value="Chromosome 5"/>
</dbReference>
<organism evidence="3 4">
    <name type="scientific">Branchiostoma floridae</name>
    <name type="common">Florida lancelet</name>
    <name type="synonym">Amphioxus</name>
    <dbReference type="NCBI Taxonomy" id="7739"/>
    <lineage>
        <taxon>Eukaryota</taxon>
        <taxon>Metazoa</taxon>
        <taxon>Chordata</taxon>
        <taxon>Cephalochordata</taxon>
        <taxon>Leptocardii</taxon>
        <taxon>Amphioxiformes</taxon>
        <taxon>Branchiostomatidae</taxon>
        <taxon>Branchiostoma</taxon>
    </lineage>
</organism>
<proteinExistence type="inferred from homology"/>
<evidence type="ECO:0000256" key="2">
    <source>
        <dbReference type="SAM" id="SignalP"/>
    </source>
</evidence>
<dbReference type="GO" id="GO:0005764">
    <property type="term" value="C:lysosome"/>
    <property type="evidence" value="ECO:0000318"/>
    <property type="project" value="GO_Central"/>
</dbReference>
<dbReference type="PANTHER" id="PTHR10697">
    <property type="entry name" value="MAMMALIAN EPENDYMIN-RELATED PROTEIN 1"/>
    <property type="match status" value="1"/>
</dbReference>
<evidence type="ECO:0000313" key="3">
    <source>
        <dbReference type="Proteomes" id="UP000001554"/>
    </source>
</evidence>
<gene>
    <name evidence="4" type="primary">LOC118416063</name>
</gene>
<dbReference type="RefSeq" id="XP_035677013.1">
    <property type="nucleotide sequence ID" value="XM_035821120.1"/>
</dbReference>
<comment type="similarity">
    <text evidence="1">Belongs to the ependymin family.</text>
</comment>
<accession>A0A9J7L7B4</accession>
<keyword evidence="2" id="KW-0732">Signal</keyword>
<dbReference type="KEGG" id="bfo:118416063"/>
<dbReference type="PANTHER" id="PTHR10697:SF13">
    <property type="entry name" value="RICIN B LECTIN DOMAIN-CONTAINING PROTEIN"/>
    <property type="match status" value="1"/>
</dbReference>
<sequence>MLKIVSIAFLLGGCSVLVEACCLPKQFECTIGLQNATFGGGKLDVSTTGFMHSMDFINKKVAYVGQDFKVLQDYSKMMQYTISNGYCTVNKLMKPIDNCISANATVATTVDMGGPKGVTLDVYNVEKISPGPGIFFKGSIAFNQEGCIPFSEILMTEGSYATVSYINMTFGIKDPSVFDVPSPPCPKDTDNFVTSLQQQPAPSWPILPSLP</sequence>
<dbReference type="GO" id="GO:0007160">
    <property type="term" value="P:cell-matrix adhesion"/>
    <property type="evidence" value="ECO:0007669"/>
    <property type="project" value="InterPro"/>
</dbReference>
<dbReference type="OrthoDB" id="10001248at2759"/>
<name>A0A9J7L7B4_BRAFL</name>
<dbReference type="Pfam" id="PF00811">
    <property type="entry name" value="Ependymin"/>
    <property type="match status" value="1"/>
</dbReference>
<dbReference type="AlphaFoldDB" id="A0A9J7L7B4"/>
<feature type="signal peptide" evidence="2">
    <location>
        <begin position="1"/>
        <end position="20"/>
    </location>
</feature>